<keyword evidence="3" id="KW-0238">DNA-binding</keyword>
<dbReference type="PROSITE" id="PS51898">
    <property type="entry name" value="TYR_RECOMBINASE"/>
    <property type="match status" value="1"/>
</dbReference>
<evidence type="ECO:0000256" key="3">
    <source>
        <dbReference type="ARBA" id="ARBA00023125"/>
    </source>
</evidence>
<dbReference type="GO" id="GO:0003677">
    <property type="term" value="F:DNA binding"/>
    <property type="evidence" value="ECO:0007669"/>
    <property type="project" value="UniProtKB-KW"/>
</dbReference>
<comment type="similarity">
    <text evidence="1">Belongs to the 'phage' integrase family.</text>
</comment>
<gene>
    <name evidence="7" type="ORF">O9X94_23560</name>
</gene>
<dbReference type="GO" id="GO:0015074">
    <property type="term" value="P:DNA integration"/>
    <property type="evidence" value="ECO:0007669"/>
    <property type="project" value="UniProtKB-KW"/>
</dbReference>
<keyword evidence="2" id="KW-0229">DNA integration</keyword>
<dbReference type="RefSeq" id="WP_125145516.1">
    <property type="nucleotide sequence ID" value="NZ_JAPZLT010000016.1"/>
</dbReference>
<dbReference type="AlphaFoldDB" id="A0A9X3KI88"/>
<dbReference type="InterPro" id="IPR013762">
    <property type="entry name" value="Integrase-like_cat_sf"/>
</dbReference>
<protein>
    <submittedName>
        <fullName evidence="7">Tyrosine-type recombinase/integrase</fullName>
    </submittedName>
</protein>
<sequence>MLQRTPEPTNAPFTLFQREGTRNWSMRYSLGGRQIKKSLGIADYDAALQRANEIYHEQKYRHKQGLSLVQHPFNEVAEEFIEKVCAEAERDERSHYHPTFWPPIIRRFPVGYFGDKAIDLITTADVERYLEWRKTYWTTGPGSKIEKIRCEREDGRVFSRAAPRKVAALATMKGEMVIIRELFRQASRWGYCKPLELPTVEAKKKPDNRRPGFKPEEYEKLIAKSTERINEHHSKLKVIKAKDGRVWTQKAVTEGIRADRVRLHAYIELMANSGLRPTEAKNLTWGDISLFRETRHLPLYQQDARLAVHGKSKHGSAVPLYGALSALGMLWDLFVNDMGREPQDDDPVFVDEKGNRILSFKKSLNALLIAAGLEKDNRGIRRTSYSFRHFYISQMLANNVSVHHVARNTRTSLAMIDKHYAQVNTEQIKDFLRPGQEDYANEPVLLDEDAYAEIKLLEKRIEELKRGSKDGSTEQQIVKRYQGMRAG</sequence>
<accession>A0A9X3KI88</accession>
<proteinExistence type="inferred from homology"/>
<feature type="region of interest" description="Disordered" evidence="5">
    <location>
        <begin position="467"/>
        <end position="487"/>
    </location>
</feature>
<organism evidence="7 8">
    <name type="scientific">Agrobacterium leguminum</name>
    <dbReference type="NCBI Taxonomy" id="2792015"/>
    <lineage>
        <taxon>Bacteria</taxon>
        <taxon>Pseudomonadati</taxon>
        <taxon>Pseudomonadota</taxon>
        <taxon>Alphaproteobacteria</taxon>
        <taxon>Hyphomicrobiales</taxon>
        <taxon>Rhizobiaceae</taxon>
        <taxon>Rhizobium/Agrobacterium group</taxon>
        <taxon>Agrobacterium</taxon>
    </lineage>
</organism>
<comment type="caution">
    <text evidence="7">The sequence shown here is derived from an EMBL/GenBank/DDBJ whole genome shotgun (WGS) entry which is preliminary data.</text>
</comment>
<evidence type="ECO:0000256" key="5">
    <source>
        <dbReference type="SAM" id="MobiDB-lite"/>
    </source>
</evidence>
<evidence type="ECO:0000256" key="1">
    <source>
        <dbReference type="ARBA" id="ARBA00008857"/>
    </source>
</evidence>
<reference evidence="7" key="1">
    <citation type="submission" date="2022-12" db="EMBL/GenBank/DDBJ databases">
        <title>Draft genome sequences of 22 rhizogenic Agrobacterium biovar 1 strains, the causative agent of hairy root disease.</title>
        <authorList>
            <person name="Kim N."/>
            <person name="Vargas P."/>
            <person name="Rediers H."/>
        </authorList>
    </citation>
    <scope>NUCLEOTIDE SEQUENCE</scope>
    <source>
        <strain evidence="7">ST07.17.026</strain>
    </source>
</reference>
<dbReference type="PANTHER" id="PTHR30349:SF41">
    <property type="entry name" value="INTEGRASE_RECOMBINASE PROTEIN MJ0367-RELATED"/>
    <property type="match status" value="1"/>
</dbReference>
<feature type="domain" description="Tyr recombinase" evidence="6">
    <location>
        <begin position="242"/>
        <end position="433"/>
    </location>
</feature>
<evidence type="ECO:0000313" key="7">
    <source>
        <dbReference type="EMBL" id="MCZ7912315.1"/>
    </source>
</evidence>
<dbReference type="EMBL" id="JAPZLT010000016">
    <property type="protein sequence ID" value="MCZ7912315.1"/>
    <property type="molecule type" value="Genomic_DNA"/>
</dbReference>
<name>A0A9X3KI88_9HYPH</name>
<dbReference type="InterPro" id="IPR011010">
    <property type="entry name" value="DNA_brk_join_enz"/>
</dbReference>
<dbReference type="GO" id="GO:0006310">
    <property type="term" value="P:DNA recombination"/>
    <property type="evidence" value="ECO:0007669"/>
    <property type="project" value="UniProtKB-KW"/>
</dbReference>
<dbReference type="PANTHER" id="PTHR30349">
    <property type="entry name" value="PHAGE INTEGRASE-RELATED"/>
    <property type="match status" value="1"/>
</dbReference>
<dbReference type="CDD" id="cd00397">
    <property type="entry name" value="DNA_BRE_C"/>
    <property type="match status" value="1"/>
</dbReference>
<evidence type="ECO:0000259" key="6">
    <source>
        <dbReference type="PROSITE" id="PS51898"/>
    </source>
</evidence>
<dbReference type="InterPro" id="IPR050090">
    <property type="entry name" value="Tyrosine_recombinase_XerCD"/>
</dbReference>
<dbReference type="Pfam" id="PF00589">
    <property type="entry name" value="Phage_integrase"/>
    <property type="match status" value="1"/>
</dbReference>
<evidence type="ECO:0000256" key="4">
    <source>
        <dbReference type="ARBA" id="ARBA00023172"/>
    </source>
</evidence>
<dbReference type="SUPFAM" id="SSF56349">
    <property type="entry name" value="DNA breaking-rejoining enzymes"/>
    <property type="match status" value="1"/>
</dbReference>
<evidence type="ECO:0000313" key="8">
    <source>
        <dbReference type="Proteomes" id="UP001151309"/>
    </source>
</evidence>
<dbReference type="Proteomes" id="UP001151309">
    <property type="component" value="Unassembled WGS sequence"/>
</dbReference>
<dbReference type="Gene3D" id="1.10.443.10">
    <property type="entry name" value="Intergrase catalytic core"/>
    <property type="match status" value="1"/>
</dbReference>
<keyword evidence="8" id="KW-1185">Reference proteome</keyword>
<dbReference type="InterPro" id="IPR002104">
    <property type="entry name" value="Integrase_catalytic"/>
</dbReference>
<evidence type="ECO:0000256" key="2">
    <source>
        <dbReference type="ARBA" id="ARBA00022908"/>
    </source>
</evidence>
<keyword evidence="4" id="KW-0233">DNA recombination</keyword>